<dbReference type="HAMAP" id="MF_00454">
    <property type="entry name" value="FluC"/>
    <property type="match status" value="1"/>
</dbReference>
<feature type="binding site" evidence="10">
    <location>
        <position position="73"/>
    </location>
    <ligand>
        <name>Na(+)</name>
        <dbReference type="ChEBI" id="CHEBI:29101"/>
        <note>structural</note>
    </ligand>
</feature>
<feature type="transmembrane region" description="Helical" evidence="10">
    <location>
        <begin position="36"/>
        <end position="56"/>
    </location>
</feature>
<evidence type="ECO:0000256" key="6">
    <source>
        <dbReference type="ARBA" id="ARBA00023303"/>
    </source>
</evidence>
<dbReference type="Proteomes" id="UP000268727">
    <property type="component" value="Unassembled WGS sequence"/>
</dbReference>
<feature type="transmembrane region" description="Helical" evidence="10">
    <location>
        <begin position="63"/>
        <end position="80"/>
    </location>
</feature>
<proteinExistence type="inferred from homology"/>
<protein>
    <recommendedName>
        <fullName evidence="10">Fluoride-specific ion channel FluC</fullName>
    </recommendedName>
</protein>
<keyword evidence="2 10" id="KW-1003">Cell membrane</keyword>
<evidence type="ECO:0000313" key="11">
    <source>
        <dbReference type="EMBL" id="ROP37769.1"/>
    </source>
</evidence>
<evidence type="ECO:0000256" key="4">
    <source>
        <dbReference type="ARBA" id="ARBA00022989"/>
    </source>
</evidence>
<name>A0A3N1H5H6_9PSEU</name>
<keyword evidence="10" id="KW-0406">Ion transport</keyword>
<evidence type="ECO:0000256" key="2">
    <source>
        <dbReference type="ARBA" id="ARBA00022475"/>
    </source>
</evidence>
<comment type="catalytic activity">
    <reaction evidence="8">
        <text>fluoride(in) = fluoride(out)</text>
        <dbReference type="Rhea" id="RHEA:76159"/>
        <dbReference type="ChEBI" id="CHEBI:17051"/>
    </reaction>
    <physiologicalReaction direction="left-to-right" evidence="8">
        <dbReference type="Rhea" id="RHEA:76160"/>
    </physiologicalReaction>
</comment>
<keyword evidence="3 10" id="KW-0812">Transmembrane</keyword>
<dbReference type="OrthoDB" id="4408652at2"/>
<dbReference type="EMBL" id="RJKM01000001">
    <property type="protein sequence ID" value="ROP37769.1"/>
    <property type="molecule type" value="Genomic_DNA"/>
</dbReference>
<comment type="subcellular location">
    <subcellularLocation>
        <location evidence="1 10">Cell membrane</location>
        <topology evidence="1 10">Multi-pass membrane protein</topology>
    </subcellularLocation>
</comment>
<evidence type="ECO:0000256" key="1">
    <source>
        <dbReference type="ARBA" id="ARBA00004651"/>
    </source>
</evidence>
<comment type="caution">
    <text evidence="11">The sequence shown here is derived from an EMBL/GenBank/DDBJ whole genome shotgun (WGS) entry which is preliminary data.</text>
</comment>
<keyword evidence="5 10" id="KW-0472">Membrane</keyword>
<reference evidence="11 12" key="1">
    <citation type="submission" date="2018-11" db="EMBL/GenBank/DDBJ databases">
        <title>Sequencing the genomes of 1000 actinobacteria strains.</title>
        <authorList>
            <person name="Klenk H.-P."/>
        </authorList>
    </citation>
    <scope>NUCLEOTIDE SEQUENCE [LARGE SCALE GENOMIC DNA]</scope>
    <source>
        <strain evidence="11 12">DSM 44231</strain>
    </source>
</reference>
<evidence type="ECO:0000256" key="3">
    <source>
        <dbReference type="ARBA" id="ARBA00022692"/>
    </source>
</evidence>
<keyword evidence="10" id="KW-0915">Sodium</keyword>
<dbReference type="GO" id="GO:0046872">
    <property type="term" value="F:metal ion binding"/>
    <property type="evidence" value="ECO:0007669"/>
    <property type="project" value="UniProtKB-KW"/>
</dbReference>
<keyword evidence="10" id="KW-0479">Metal-binding</keyword>
<keyword evidence="4 10" id="KW-1133">Transmembrane helix</keyword>
<feature type="transmembrane region" description="Helical" evidence="10">
    <location>
        <begin position="92"/>
        <end position="111"/>
    </location>
</feature>
<dbReference type="Pfam" id="PF02537">
    <property type="entry name" value="CRCB"/>
    <property type="match status" value="1"/>
</dbReference>
<dbReference type="GO" id="GO:0140114">
    <property type="term" value="P:cellular detoxification of fluoride"/>
    <property type="evidence" value="ECO:0007669"/>
    <property type="project" value="UniProtKB-UniRule"/>
</dbReference>
<keyword evidence="6 10" id="KW-0407">Ion channel</keyword>
<accession>A0A3N1H5H6</accession>
<dbReference type="InterPro" id="IPR003691">
    <property type="entry name" value="FluC"/>
</dbReference>
<keyword evidence="12" id="KW-1185">Reference proteome</keyword>
<dbReference type="AlphaFoldDB" id="A0A3N1H5H6"/>
<dbReference type="RefSeq" id="WP_123743513.1">
    <property type="nucleotide sequence ID" value="NZ_RJKM01000001.1"/>
</dbReference>
<sequence>MRAETRIVAAVALGGGIGGVARYGLSAVVPGPWGTLVVNVVGSALIGVLMVLVPRLHPLARPFLGIGVLGGFTTFSGYALDAVRLGGLTAVGYLFGTLFLALCATFAAMAATRKVWP</sequence>
<evidence type="ECO:0000256" key="10">
    <source>
        <dbReference type="HAMAP-Rule" id="MF_00454"/>
    </source>
</evidence>
<evidence type="ECO:0000256" key="7">
    <source>
        <dbReference type="ARBA" id="ARBA00035120"/>
    </source>
</evidence>
<evidence type="ECO:0000256" key="9">
    <source>
        <dbReference type="ARBA" id="ARBA00049940"/>
    </source>
</evidence>
<feature type="binding site" evidence="10">
    <location>
        <position position="70"/>
    </location>
    <ligand>
        <name>Na(+)</name>
        <dbReference type="ChEBI" id="CHEBI:29101"/>
        <note>structural</note>
    </ligand>
</feature>
<dbReference type="GO" id="GO:0062054">
    <property type="term" value="F:fluoride channel activity"/>
    <property type="evidence" value="ECO:0007669"/>
    <property type="project" value="UniProtKB-UniRule"/>
</dbReference>
<comment type="activity regulation">
    <text evidence="10">Na(+) is not transported, but it plays an essential structural role and its presence is essential for fluoride channel function.</text>
</comment>
<comment type="function">
    <text evidence="9 10">Fluoride-specific ion channel. Important for reducing fluoride concentration in the cell, thus reducing its toxicity.</text>
</comment>
<keyword evidence="10" id="KW-0813">Transport</keyword>
<evidence type="ECO:0000256" key="8">
    <source>
        <dbReference type="ARBA" id="ARBA00035585"/>
    </source>
</evidence>
<evidence type="ECO:0000256" key="5">
    <source>
        <dbReference type="ARBA" id="ARBA00023136"/>
    </source>
</evidence>
<evidence type="ECO:0000313" key="12">
    <source>
        <dbReference type="Proteomes" id="UP000268727"/>
    </source>
</evidence>
<organism evidence="11 12">
    <name type="scientific">Saccharothrix texasensis</name>
    <dbReference type="NCBI Taxonomy" id="103734"/>
    <lineage>
        <taxon>Bacteria</taxon>
        <taxon>Bacillati</taxon>
        <taxon>Actinomycetota</taxon>
        <taxon>Actinomycetes</taxon>
        <taxon>Pseudonocardiales</taxon>
        <taxon>Pseudonocardiaceae</taxon>
        <taxon>Saccharothrix</taxon>
    </lineage>
</organism>
<dbReference type="GO" id="GO:0005886">
    <property type="term" value="C:plasma membrane"/>
    <property type="evidence" value="ECO:0007669"/>
    <property type="project" value="UniProtKB-SubCell"/>
</dbReference>
<comment type="similarity">
    <text evidence="7 10">Belongs to the fluoride channel Fluc/FEX (TC 1.A.43) family.</text>
</comment>
<gene>
    <name evidence="10" type="primary">fluC</name>
    <name evidence="10" type="synonym">crcB</name>
    <name evidence="11" type="ORF">EDD40_3093</name>
</gene>